<evidence type="ECO:0008006" key="4">
    <source>
        <dbReference type="Google" id="ProtNLM"/>
    </source>
</evidence>
<reference evidence="2 3" key="1">
    <citation type="journal article" date="2015" name="Proc. Natl. Acad. Sci. U.S.A.">
        <title>Expanded metabolic versatility of ubiquitous nitrite-oxidizing bacteria from the genus Nitrospira.</title>
        <authorList>
            <person name="Koch H."/>
            <person name="Lucker S."/>
            <person name="Albertsen M."/>
            <person name="Kitzinger K."/>
            <person name="Herbold C."/>
            <person name="Spieck E."/>
            <person name="Nielsen P.H."/>
            <person name="Wagner M."/>
            <person name="Daims H."/>
        </authorList>
    </citation>
    <scope>NUCLEOTIDE SEQUENCE [LARGE SCALE GENOMIC DNA]</scope>
    <source>
        <strain evidence="2 3">NSP M-1</strain>
    </source>
</reference>
<dbReference type="Gene3D" id="3.40.50.10610">
    <property type="entry name" value="ABC-type transport auxiliary lipoprotein component"/>
    <property type="match status" value="1"/>
</dbReference>
<dbReference type="Proteomes" id="UP000069205">
    <property type="component" value="Chromosome"/>
</dbReference>
<organism evidence="2 3">
    <name type="scientific">Nitrospira moscoviensis</name>
    <dbReference type="NCBI Taxonomy" id="42253"/>
    <lineage>
        <taxon>Bacteria</taxon>
        <taxon>Pseudomonadati</taxon>
        <taxon>Nitrospirota</taxon>
        <taxon>Nitrospiria</taxon>
        <taxon>Nitrospirales</taxon>
        <taxon>Nitrospiraceae</taxon>
        <taxon>Nitrospira</taxon>
    </lineage>
</organism>
<keyword evidence="1" id="KW-0732">Signal</keyword>
<dbReference type="STRING" id="42253.NITMOv2_2633"/>
<dbReference type="PATRIC" id="fig|42253.5.peg.2604"/>
<keyword evidence="3" id="KW-1185">Reference proteome</keyword>
<name>A0A0K2GDL5_NITMO</name>
<protein>
    <recommendedName>
        <fullName evidence="4">Lipoprotein</fullName>
    </recommendedName>
</protein>
<dbReference type="EMBL" id="CP011801">
    <property type="protein sequence ID" value="ALA59046.1"/>
    <property type="molecule type" value="Genomic_DNA"/>
</dbReference>
<evidence type="ECO:0000256" key="1">
    <source>
        <dbReference type="SAM" id="SignalP"/>
    </source>
</evidence>
<gene>
    <name evidence="2" type="ORF">NITMOv2_2633</name>
</gene>
<feature type="signal peptide" evidence="1">
    <location>
        <begin position="1"/>
        <end position="20"/>
    </location>
</feature>
<dbReference type="RefSeq" id="WP_053380127.1">
    <property type="nucleotide sequence ID" value="NZ_CP011801.1"/>
</dbReference>
<evidence type="ECO:0000313" key="2">
    <source>
        <dbReference type="EMBL" id="ALA59046.1"/>
    </source>
</evidence>
<evidence type="ECO:0000313" key="3">
    <source>
        <dbReference type="Proteomes" id="UP000069205"/>
    </source>
</evidence>
<sequence length="210" mass="23383">MRRIIPVLVILGVLAGPALPGCRTDAPPPVHAVAARPGPPIPEHVRRVAVFYPAAQERDVAYGYDRLEQAVVQLKRQRPWVRVLDRRHLTTVAAEQRLQLSGRFSDDSAARLGRLLGADSIVFFQIDGPSWRDRLLARMHGTMPPVVVSSKVVQVETGEVLYHDMVVRTPDPGPKGWDVYASDFEVQPLLRSSLEESLTEAIVNLNEAFR</sequence>
<dbReference type="AlphaFoldDB" id="A0A0K2GDL5"/>
<feature type="chain" id="PRO_5005476719" description="Lipoprotein" evidence="1">
    <location>
        <begin position="21"/>
        <end position="210"/>
    </location>
</feature>
<proteinExistence type="predicted"/>
<dbReference type="KEGG" id="nmv:NITMOv2_2633"/>
<accession>A0A0K2GDL5</accession>